<dbReference type="RefSeq" id="WP_199390049.1">
    <property type="nucleotide sequence ID" value="NZ_JAEMHL010000008.1"/>
</dbReference>
<accession>A0ABS0YHH0</accession>
<evidence type="ECO:0000313" key="2">
    <source>
        <dbReference type="EMBL" id="MBJ6751574.1"/>
    </source>
</evidence>
<proteinExistence type="predicted"/>
<keyword evidence="3" id="KW-1185">Reference proteome</keyword>
<dbReference type="Pfam" id="PF04230">
    <property type="entry name" value="PS_pyruv_trans"/>
    <property type="match status" value="1"/>
</dbReference>
<name>A0ABS0YHH0_9BACT</name>
<evidence type="ECO:0000259" key="1">
    <source>
        <dbReference type="Pfam" id="PF04230"/>
    </source>
</evidence>
<dbReference type="PANTHER" id="PTHR36836:SF1">
    <property type="entry name" value="COLANIC ACID BIOSYNTHESIS PROTEIN WCAK"/>
    <property type="match status" value="1"/>
</dbReference>
<sequence>MTKVALFNDTGNFPHVGCLAVSQAHDKMLRKAGAEITHRHFVTELKDLWRGSVEASADAVRTSAVSREMEEVDAVIVNGEGTIHHGAGLHLLALLKHAQLLKKRTFLVNCVIQDCIFYHDVMRDLDDLTVRDAHSLSYLADAGVPGRVVLDSILEADFKAEPTVDFKNKIVITDFHHSMIDVGAALKKLQDELQDEAVYYPLEDKLRFDDWQHFVANLRTARLIVTGRHHGVYLSALAKRPFVALPSNTWKIEGTLSLFGERINVLTDYRGLVKACEDAVSNRSLYDDFSDFLQQQRPLTTFRGVPTHSGSSFARFIKNIFLRA</sequence>
<feature type="domain" description="Polysaccharide pyruvyl transferase" evidence="1">
    <location>
        <begin position="51"/>
        <end position="246"/>
    </location>
</feature>
<dbReference type="EMBL" id="JAEMHL010000008">
    <property type="protein sequence ID" value="MBJ6751574.1"/>
    <property type="molecule type" value="Genomic_DNA"/>
</dbReference>
<dbReference type="PANTHER" id="PTHR36836">
    <property type="entry name" value="COLANIC ACID BIOSYNTHESIS PROTEIN WCAK"/>
    <property type="match status" value="1"/>
</dbReference>
<keyword evidence="2" id="KW-0808">Transferase</keyword>
<comment type="caution">
    <text evidence="2">The sequence shown here is derived from an EMBL/GenBank/DDBJ whole genome shotgun (WGS) entry which is preliminary data.</text>
</comment>
<reference evidence="2 3" key="1">
    <citation type="submission" date="2020-12" db="EMBL/GenBank/DDBJ databases">
        <title>Geomonas sp. Red421, isolated from paddy soil.</title>
        <authorList>
            <person name="Xu Z."/>
            <person name="Zhang Z."/>
            <person name="Masuda Y."/>
            <person name="Itoh H."/>
            <person name="Senoo K."/>
        </authorList>
    </citation>
    <scope>NUCLEOTIDE SEQUENCE [LARGE SCALE GENOMIC DNA]</scope>
    <source>
        <strain evidence="2 3">Red421</strain>
    </source>
</reference>
<dbReference type="GO" id="GO:0016740">
    <property type="term" value="F:transferase activity"/>
    <property type="evidence" value="ECO:0007669"/>
    <property type="project" value="UniProtKB-KW"/>
</dbReference>
<dbReference type="Proteomes" id="UP000614714">
    <property type="component" value="Unassembled WGS sequence"/>
</dbReference>
<gene>
    <name evidence="2" type="ORF">JFN91_15270</name>
</gene>
<dbReference type="InterPro" id="IPR007345">
    <property type="entry name" value="Polysacch_pyruvyl_Trfase"/>
</dbReference>
<organism evidence="2 3">
    <name type="scientific">Geomonas anaerohicana</name>
    <dbReference type="NCBI Taxonomy" id="2798583"/>
    <lineage>
        <taxon>Bacteria</taxon>
        <taxon>Pseudomonadati</taxon>
        <taxon>Thermodesulfobacteriota</taxon>
        <taxon>Desulfuromonadia</taxon>
        <taxon>Geobacterales</taxon>
        <taxon>Geobacteraceae</taxon>
        <taxon>Geomonas</taxon>
    </lineage>
</organism>
<evidence type="ECO:0000313" key="3">
    <source>
        <dbReference type="Proteomes" id="UP000614714"/>
    </source>
</evidence>
<protein>
    <submittedName>
        <fullName evidence="2">Polysaccharide pyruvyl transferase family protein</fullName>
    </submittedName>
</protein>